<feature type="region of interest" description="Disordered" evidence="1">
    <location>
        <begin position="29"/>
        <end position="122"/>
    </location>
</feature>
<reference evidence="2" key="1">
    <citation type="journal article" date="2023" name="bioRxiv">
        <title>Scaffold-level genome assemblies of two parasitoid biocontrol wasps reveal the parthenogenesis mechanism and an associated novel virus.</title>
        <authorList>
            <person name="Inwood S."/>
            <person name="Skelly J."/>
            <person name="Guhlin J."/>
            <person name="Harrop T."/>
            <person name="Goldson S."/>
            <person name="Dearden P."/>
        </authorList>
    </citation>
    <scope>NUCLEOTIDE SEQUENCE</scope>
    <source>
        <strain evidence="2">Lincoln</strain>
        <tissue evidence="2">Whole body</tissue>
    </source>
</reference>
<sequence length="241" mass="26499">MWSKTCINSYISDTDFEKLKKAYWLKKTSGKVKVKEEKETSSMAPGSPPTPPHTPQSPPRQNLPCNLSQTSQTTASSVIPMTNTTTATGTTPITNSSSQSSSPQQQQQVHSHPNQTIGNSPLNQILTQNPALAQLLQQNPAILSQNPQLAQLLQQNIQAQIGSVLYPQNIRRDESEESRIPTTLASLVGMKVEGADPKVSEHLSVLKVLTNSSGLQMRYIFSTPQQNTFHNKNFEDSDSMQ</sequence>
<evidence type="ECO:0000313" key="3">
    <source>
        <dbReference type="Proteomes" id="UP001168972"/>
    </source>
</evidence>
<evidence type="ECO:0000313" key="2">
    <source>
        <dbReference type="EMBL" id="KAK0175737.1"/>
    </source>
</evidence>
<keyword evidence="3" id="KW-1185">Reference proteome</keyword>
<gene>
    <name evidence="2" type="ORF">PV327_009464</name>
</gene>
<evidence type="ECO:0000256" key="1">
    <source>
        <dbReference type="SAM" id="MobiDB-lite"/>
    </source>
</evidence>
<organism evidence="2 3">
    <name type="scientific">Microctonus hyperodae</name>
    <name type="common">Parasitoid wasp</name>
    <dbReference type="NCBI Taxonomy" id="165561"/>
    <lineage>
        <taxon>Eukaryota</taxon>
        <taxon>Metazoa</taxon>
        <taxon>Ecdysozoa</taxon>
        <taxon>Arthropoda</taxon>
        <taxon>Hexapoda</taxon>
        <taxon>Insecta</taxon>
        <taxon>Pterygota</taxon>
        <taxon>Neoptera</taxon>
        <taxon>Endopterygota</taxon>
        <taxon>Hymenoptera</taxon>
        <taxon>Apocrita</taxon>
        <taxon>Ichneumonoidea</taxon>
        <taxon>Braconidae</taxon>
        <taxon>Euphorinae</taxon>
        <taxon>Microctonus</taxon>
    </lineage>
</organism>
<feature type="compositionally biased region" description="Polar residues" evidence="1">
    <location>
        <begin position="63"/>
        <end position="81"/>
    </location>
</feature>
<reference evidence="2" key="2">
    <citation type="submission" date="2023-03" db="EMBL/GenBank/DDBJ databases">
        <authorList>
            <person name="Inwood S.N."/>
            <person name="Skelly J.G."/>
            <person name="Guhlin J."/>
            <person name="Harrop T.W.R."/>
            <person name="Goldson S.G."/>
            <person name="Dearden P.K."/>
        </authorList>
    </citation>
    <scope>NUCLEOTIDE SEQUENCE</scope>
    <source>
        <strain evidence="2">Lincoln</strain>
        <tissue evidence="2">Whole body</tissue>
    </source>
</reference>
<accession>A0AA39KW03</accession>
<protein>
    <submittedName>
        <fullName evidence="2">Uncharacterized protein</fullName>
    </submittedName>
</protein>
<dbReference type="EMBL" id="JAQQBR010000005">
    <property type="protein sequence ID" value="KAK0175737.1"/>
    <property type="molecule type" value="Genomic_DNA"/>
</dbReference>
<feature type="compositionally biased region" description="Low complexity" evidence="1">
    <location>
        <begin position="82"/>
        <end position="115"/>
    </location>
</feature>
<dbReference type="Proteomes" id="UP001168972">
    <property type="component" value="Unassembled WGS sequence"/>
</dbReference>
<name>A0AA39KW03_MICHY</name>
<feature type="compositionally biased region" description="Pro residues" evidence="1">
    <location>
        <begin position="46"/>
        <end position="58"/>
    </location>
</feature>
<comment type="caution">
    <text evidence="2">The sequence shown here is derived from an EMBL/GenBank/DDBJ whole genome shotgun (WGS) entry which is preliminary data.</text>
</comment>
<dbReference type="AlphaFoldDB" id="A0AA39KW03"/>
<proteinExistence type="predicted"/>